<dbReference type="PATRIC" id="fig|111780.3.peg.3533"/>
<dbReference type="SMART" id="SM00235">
    <property type="entry name" value="ZnMc"/>
    <property type="match status" value="1"/>
</dbReference>
<evidence type="ECO:0000313" key="3">
    <source>
        <dbReference type="EMBL" id="AFZ36911.1"/>
    </source>
</evidence>
<proteinExistence type="predicted"/>
<dbReference type="InterPro" id="IPR024079">
    <property type="entry name" value="MetalloPept_cat_dom_sf"/>
</dbReference>
<evidence type="ECO:0000256" key="1">
    <source>
        <dbReference type="SAM" id="Phobius"/>
    </source>
</evidence>
<keyword evidence="1" id="KW-0472">Membrane</keyword>
<dbReference type="InterPro" id="IPR006026">
    <property type="entry name" value="Peptidase_Metallo"/>
</dbReference>
<organism evidence="3 4">
    <name type="scientific">Stanieria cyanosphaera (strain ATCC 29371 / PCC 7437)</name>
    <dbReference type="NCBI Taxonomy" id="111780"/>
    <lineage>
        <taxon>Bacteria</taxon>
        <taxon>Bacillati</taxon>
        <taxon>Cyanobacteriota</taxon>
        <taxon>Cyanophyceae</taxon>
        <taxon>Pleurocapsales</taxon>
        <taxon>Dermocarpellaceae</taxon>
        <taxon>Stanieria</taxon>
    </lineage>
</organism>
<dbReference type="HOGENOM" id="CLU_079047_0_0_3"/>
<dbReference type="Proteomes" id="UP000010473">
    <property type="component" value="Chromosome"/>
</dbReference>
<dbReference type="Gene3D" id="3.40.390.10">
    <property type="entry name" value="Collagenase (Catalytic Domain)"/>
    <property type="match status" value="1"/>
</dbReference>
<dbReference type="eggNOG" id="COG5549">
    <property type="taxonomic scope" value="Bacteria"/>
</dbReference>
<keyword evidence="1" id="KW-1133">Transmembrane helix</keyword>
<feature type="transmembrane region" description="Helical" evidence="1">
    <location>
        <begin position="12"/>
        <end position="34"/>
    </location>
</feature>
<reference evidence="4" key="1">
    <citation type="journal article" date="2013" name="Proc. Natl. Acad. Sci. U.S.A.">
        <title>Improving the coverage of the cyanobacterial phylum using diversity-driven genome sequencing.</title>
        <authorList>
            <person name="Shih P.M."/>
            <person name="Wu D."/>
            <person name="Latifi A."/>
            <person name="Axen S.D."/>
            <person name="Fewer D.P."/>
            <person name="Talla E."/>
            <person name="Calteau A."/>
            <person name="Cai F."/>
            <person name="Tandeau de Marsac N."/>
            <person name="Rippka R."/>
            <person name="Herdman M."/>
            <person name="Sivonen K."/>
            <person name="Coursin T."/>
            <person name="Laurent T."/>
            <person name="Goodwin L."/>
            <person name="Nolan M."/>
            <person name="Davenport K.W."/>
            <person name="Han C.S."/>
            <person name="Rubin E.M."/>
            <person name="Eisen J.A."/>
            <person name="Woyke T."/>
            <person name="Gugger M."/>
            <person name="Kerfeld C.A."/>
        </authorList>
    </citation>
    <scope>NUCLEOTIDE SEQUENCE [LARGE SCALE GENOMIC DNA]</scope>
    <source>
        <strain evidence="4">ATCC 29371 / PCC 7437</strain>
    </source>
</reference>
<dbReference type="EMBL" id="CP003653">
    <property type="protein sequence ID" value="AFZ36911.1"/>
    <property type="molecule type" value="Genomic_DNA"/>
</dbReference>
<dbReference type="STRING" id="111780.Sta7437_3408"/>
<dbReference type="GO" id="GO:0008270">
    <property type="term" value="F:zinc ion binding"/>
    <property type="evidence" value="ECO:0007669"/>
    <property type="project" value="InterPro"/>
</dbReference>
<dbReference type="GO" id="GO:0008237">
    <property type="term" value="F:metallopeptidase activity"/>
    <property type="evidence" value="ECO:0007669"/>
    <property type="project" value="InterPro"/>
</dbReference>
<sequence>MTQISLLIKLIFARGSLTLFAIATSLIIIISTQLNVTATFPPESQSFAQNQLPPLKTHPLPSVLASWEDREHQGDYFKQIKTTPLGYLIWSEFPIKVFLEKPLRNQHHTADQIRFAQWVEAVRKAIAEWNLYLPLWEVENPQLADIIIKRSQTNREFKLNQATGQYNIPRASTAQTNYEFYLKPANPAIVSHRMTIEISPNLSQLSTLAATRHELGHALGIWGHSNQETDALYFSQVRNYTGISARDLNTLKKIYQQPTKLGWSIILNPQS</sequence>
<feature type="domain" description="Peptidase metallopeptidase" evidence="2">
    <location>
        <begin position="86"/>
        <end position="257"/>
    </location>
</feature>
<dbReference type="AlphaFoldDB" id="K9XXS9"/>
<dbReference type="CDD" id="cd04279">
    <property type="entry name" value="ZnMc_MMP_like_1"/>
    <property type="match status" value="1"/>
</dbReference>
<name>K9XXS9_STAC7</name>
<dbReference type="RefSeq" id="WP_015194573.1">
    <property type="nucleotide sequence ID" value="NC_019748.1"/>
</dbReference>
<dbReference type="KEGG" id="scs:Sta7437_3408"/>
<keyword evidence="4" id="KW-1185">Reference proteome</keyword>
<evidence type="ECO:0000313" key="4">
    <source>
        <dbReference type="Proteomes" id="UP000010473"/>
    </source>
</evidence>
<protein>
    <submittedName>
        <fullName evidence="3">Peptidase metallopeptidase</fullName>
    </submittedName>
</protein>
<gene>
    <name evidence="3" type="ordered locus">Sta7437_3408</name>
</gene>
<evidence type="ECO:0000259" key="2">
    <source>
        <dbReference type="SMART" id="SM00235"/>
    </source>
</evidence>
<dbReference type="SUPFAM" id="SSF55486">
    <property type="entry name" value="Metalloproteases ('zincins'), catalytic domain"/>
    <property type="match status" value="1"/>
</dbReference>
<keyword evidence="1" id="KW-0812">Transmembrane</keyword>
<accession>K9XXS9</accession>
<dbReference type="GO" id="GO:0006508">
    <property type="term" value="P:proteolysis"/>
    <property type="evidence" value="ECO:0007669"/>
    <property type="project" value="InterPro"/>
</dbReference>